<dbReference type="AlphaFoldDB" id="A0AAV9HD62"/>
<gene>
    <name evidence="2" type="ORF">QBC42DRAFT_349196</name>
</gene>
<dbReference type="EMBL" id="MU865050">
    <property type="protein sequence ID" value="KAK4458989.1"/>
    <property type="molecule type" value="Genomic_DNA"/>
</dbReference>
<reference evidence="2" key="1">
    <citation type="journal article" date="2023" name="Mol. Phylogenet. Evol.">
        <title>Genome-scale phylogeny and comparative genomics of the fungal order Sordariales.</title>
        <authorList>
            <person name="Hensen N."/>
            <person name="Bonometti L."/>
            <person name="Westerberg I."/>
            <person name="Brannstrom I.O."/>
            <person name="Guillou S."/>
            <person name="Cros-Aarteil S."/>
            <person name="Calhoun S."/>
            <person name="Haridas S."/>
            <person name="Kuo A."/>
            <person name="Mondo S."/>
            <person name="Pangilinan J."/>
            <person name="Riley R."/>
            <person name="LaButti K."/>
            <person name="Andreopoulos B."/>
            <person name="Lipzen A."/>
            <person name="Chen C."/>
            <person name="Yan M."/>
            <person name="Daum C."/>
            <person name="Ng V."/>
            <person name="Clum A."/>
            <person name="Steindorff A."/>
            <person name="Ohm R.A."/>
            <person name="Martin F."/>
            <person name="Silar P."/>
            <person name="Natvig D.O."/>
            <person name="Lalanne C."/>
            <person name="Gautier V."/>
            <person name="Ament-Velasquez S.L."/>
            <person name="Kruys A."/>
            <person name="Hutchinson M.I."/>
            <person name="Powell A.J."/>
            <person name="Barry K."/>
            <person name="Miller A.N."/>
            <person name="Grigoriev I.V."/>
            <person name="Debuchy R."/>
            <person name="Gladieux P."/>
            <person name="Hiltunen Thoren M."/>
            <person name="Johannesson H."/>
        </authorList>
    </citation>
    <scope>NUCLEOTIDE SEQUENCE</scope>
    <source>
        <strain evidence="2">PSN324</strain>
    </source>
</reference>
<reference evidence="2" key="2">
    <citation type="submission" date="2023-06" db="EMBL/GenBank/DDBJ databases">
        <authorList>
            <consortium name="Lawrence Berkeley National Laboratory"/>
            <person name="Mondo S.J."/>
            <person name="Hensen N."/>
            <person name="Bonometti L."/>
            <person name="Westerberg I."/>
            <person name="Brannstrom I.O."/>
            <person name="Guillou S."/>
            <person name="Cros-Aarteil S."/>
            <person name="Calhoun S."/>
            <person name="Haridas S."/>
            <person name="Kuo A."/>
            <person name="Pangilinan J."/>
            <person name="Riley R."/>
            <person name="Labutti K."/>
            <person name="Andreopoulos B."/>
            <person name="Lipzen A."/>
            <person name="Chen C."/>
            <person name="Yanf M."/>
            <person name="Daum C."/>
            <person name="Ng V."/>
            <person name="Clum A."/>
            <person name="Steindorff A."/>
            <person name="Ohm R."/>
            <person name="Martin F."/>
            <person name="Silar P."/>
            <person name="Natvig D."/>
            <person name="Lalanne C."/>
            <person name="Gautier V."/>
            <person name="Ament-Velasquez S.L."/>
            <person name="Kruys A."/>
            <person name="Hutchinson M.I."/>
            <person name="Powell A.J."/>
            <person name="Barry K."/>
            <person name="Miller A.N."/>
            <person name="Grigoriev I.V."/>
            <person name="Debuchy R."/>
            <person name="Gladieux P."/>
            <person name="Thoren M.H."/>
            <person name="Johannesson H."/>
        </authorList>
    </citation>
    <scope>NUCLEOTIDE SEQUENCE</scope>
    <source>
        <strain evidence="2">PSN324</strain>
    </source>
</reference>
<evidence type="ECO:0000313" key="3">
    <source>
        <dbReference type="Proteomes" id="UP001321749"/>
    </source>
</evidence>
<dbReference type="Proteomes" id="UP001321749">
    <property type="component" value="Unassembled WGS sequence"/>
</dbReference>
<keyword evidence="3" id="KW-1185">Reference proteome</keyword>
<protein>
    <recommendedName>
        <fullName evidence="4">VOC domain-containing protein</fullName>
    </recommendedName>
</protein>
<dbReference type="PANTHER" id="PTHR39175">
    <property type="entry name" value="FAMILY PROTEIN, PUTATIVE (AFU_ORTHOLOGUE AFUA_3G15060)-RELATED"/>
    <property type="match status" value="1"/>
</dbReference>
<dbReference type="SUPFAM" id="SSF54593">
    <property type="entry name" value="Glyoxalase/Bleomycin resistance protein/Dihydroxybiphenyl dioxygenase"/>
    <property type="match status" value="1"/>
</dbReference>
<dbReference type="InterPro" id="IPR029068">
    <property type="entry name" value="Glyas_Bleomycin-R_OHBP_Dase"/>
</dbReference>
<feature type="compositionally biased region" description="Acidic residues" evidence="1">
    <location>
        <begin position="111"/>
        <end position="127"/>
    </location>
</feature>
<evidence type="ECO:0008006" key="4">
    <source>
        <dbReference type="Google" id="ProtNLM"/>
    </source>
</evidence>
<sequence>MITGIHHVNIVVPPGTLELAEEFYGKTLGLTSRPVPAAQVGRLAWFDIGSSGQQVHVAFGREGAAGDFTEEARKATRHPCFKVGGLEELRELQERVWAHFKKGKGGRGEDVGEEEALAAPMECDEPGQQDSGAQGPEYPTRFFARDFGGNRLEFST</sequence>
<evidence type="ECO:0000256" key="1">
    <source>
        <dbReference type="SAM" id="MobiDB-lite"/>
    </source>
</evidence>
<dbReference type="PANTHER" id="PTHR39175:SF1">
    <property type="entry name" value="FAMILY PROTEIN, PUTATIVE (AFU_ORTHOLOGUE AFUA_3G15060)-RELATED"/>
    <property type="match status" value="1"/>
</dbReference>
<feature type="region of interest" description="Disordered" evidence="1">
    <location>
        <begin position="103"/>
        <end position="140"/>
    </location>
</feature>
<organism evidence="2 3">
    <name type="scientific">Cladorrhinum samala</name>
    <dbReference type="NCBI Taxonomy" id="585594"/>
    <lineage>
        <taxon>Eukaryota</taxon>
        <taxon>Fungi</taxon>
        <taxon>Dikarya</taxon>
        <taxon>Ascomycota</taxon>
        <taxon>Pezizomycotina</taxon>
        <taxon>Sordariomycetes</taxon>
        <taxon>Sordariomycetidae</taxon>
        <taxon>Sordariales</taxon>
        <taxon>Podosporaceae</taxon>
        <taxon>Cladorrhinum</taxon>
    </lineage>
</organism>
<comment type="caution">
    <text evidence="2">The sequence shown here is derived from an EMBL/GenBank/DDBJ whole genome shotgun (WGS) entry which is preliminary data.</text>
</comment>
<name>A0AAV9HD62_9PEZI</name>
<accession>A0AAV9HD62</accession>
<evidence type="ECO:0000313" key="2">
    <source>
        <dbReference type="EMBL" id="KAK4458989.1"/>
    </source>
</evidence>
<dbReference type="Gene3D" id="3.10.180.10">
    <property type="entry name" value="2,3-Dihydroxybiphenyl 1,2-Dioxygenase, domain 1"/>
    <property type="match status" value="1"/>
</dbReference>
<proteinExistence type="predicted"/>